<dbReference type="Pfam" id="PF07386">
    <property type="entry name" value="DUF1499"/>
    <property type="match status" value="1"/>
</dbReference>
<accession>A0AAD8Y8L9</accession>
<name>A0AAD8Y8L9_9STRA</name>
<feature type="signal peptide" evidence="1">
    <location>
        <begin position="1"/>
        <end position="22"/>
    </location>
</feature>
<sequence>MMTSRSIVATVVAVFLCISANALVPNAHTNVPTRRDVLGQAASSFLAPLVIGTLPANALEGCGRASHNCIRTAWVAPASITTPEGVAQTIRDVLNTYPQKGQAGVDCNGWKIVNDALESDAAIITLEFKSCVGPAALAINLGQPFIDDLKLEIGKDASDKFKVNVLSKSRMGSTDVSVNRKRLIYLGNQLKEKGWSVPDPKYPYEMSP</sequence>
<protein>
    <submittedName>
        <fullName evidence="2">Uncharacterized protein</fullName>
    </submittedName>
</protein>
<proteinExistence type="predicted"/>
<gene>
    <name evidence="2" type="ORF">QTG54_007407</name>
</gene>
<dbReference type="Proteomes" id="UP001224775">
    <property type="component" value="Unassembled WGS sequence"/>
</dbReference>
<reference evidence="2" key="1">
    <citation type="submission" date="2023-06" db="EMBL/GenBank/DDBJ databases">
        <title>Survivors Of The Sea: Transcriptome response of Skeletonema marinoi to long-term dormancy.</title>
        <authorList>
            <person name="Pinder M.I.M."/>
            <person name="Kourtchenko O."/>
            <person name="Robertson E.K."/>
            <person name="Larsson T."/>
            <person name="Maumus F."/>
            <person name="Osuna-Cruz C.M."/>
            <person name="Vancaester E."/>
            <person name="Stenow R."/>
            <person name="Vandepoele K."/>
            <person name="Ploug H."/>
            <person name="Bruchert V."/>
            <person name="Godhe A."/>
            <person name="Topel M."/>
        </authorList>
    </citation>
    <scope>NUCLEOTIDE SEQUENCE</scope>
    <source>
        <strain evidence="2">R05AC</strain>
    </source>
</reference>
<dbReference type="AlphaFoldDB" id="A0AAD8Y8L9"/>
<dbReference type="EMBL" id="JATAAI010000012">
    <property type="protein sequence ID" value="KAK1741834.1"/>
    <property type="molecule type" value="Genomic_DNA"/>
</dbReference>
<evidence type="ECO:0000256" key="1">
    <source>
        <dbReference type="SAM" id="SignalP"/>
    </source>
</evidence>
<comment type="caution">
    <text evidence="2">The sequence shown here is derived from an EMBL/GenBank/DDBJ whole genome shotgun (WGS) entry which is preliminary data.</text>
</comment>
<keyword evidence="1" id="KW-0732">Signal</keyword>
<keyword evidence="3" id="KW-1185">Reference proteome</keyword>
<evidence type="ECO:0000313" key="3">
    <source>
        <dbReference type="Proteomes" id="UP001224775"/>
    </source>
</evidence>
<evidence type="ECO:0000313" key="2">
    <source>
        <dbReference type="EMBL" id="KAK1741834.1"/>
    </source>
</evidence>
<organism evidence="2 3">
    <name type="scientific">Skeletonema marinoi</name>
    <dbReference type="NCBI Taxonomy" id="267567"/>
    <lineage>
        <taxon>Eukaryota</taxon>
        <taxon>Sar</taxon>
        <taxon>Stramenopiles</taxon>
        <taxon>Ochrophyta</taxon>
        <taxon>Bacillariophyta</taxon>
        <taxon>Coscinodiscophyceae</taxon>
        <taxon>Thalassiosirophycidae</taxon>
        <taxon>Thalassiosirales</taxon>
        <taxon>Skeletonemataceae</taxon>
        <taxon>Skeletonema</taxon>
        <taxon>Skeletonema marinoi-dohrnii complex</taxon>
    </lineage>
</organism>
<dbReference type="InterPro" id="IPR010865">
    <property type="entry name" value="DUF1499"/>
</dbReference>
<feature type="chain" id="PRO_5042165074" evidence="1">
    <location>
        <begin position="23"/>
        <end position="208"/>
    </location>
</feature>